<feature type="domain" description="Ice-binding protein C-terminal" evidence="2">
    <location>
        <begin position="225"/>
        <end position="249"/>
    </location>
</feature>
<evidence type="ECO:0000256" key="1">
    <source>
        <dbReference type="SAM" id="SignalP"/>
    </source>
</evidence>
<keyword evidence="1" id="KW-0732">Signal</keyword>
<evidence type="ECO:0000313" key="4">
    <source>
        <dbReference type="Proteomes" id="UP000198281"/>
    </source>
</evidence>
<feature type="chain" id="PRO_5013235276" evidence="1">
    <location>
        <begin position="26"/>
        <end position="256"/>
    </location>
</feature>
<name>A0A239HF01_9SPHN</name>
<dbReference type="InterPro" id="IPR013424">
    <property type="entry name" value="Ice-binding_C"/>
</dbReference>
<dbReference type="AlphaFoldDB" id="A0A239HF01"/>
<evidence type="ECO:0000313" key="3">
    <source>
        <dbReference type="EMBL" id="SNS78854.1"/>
    </source>
</evidence>
<organism evidence="3 4">
    <name type="scientific">Edaphosphingomonas laterariae</name>
    <dbReference type="NCBI Taxonomy" id="861865"/>
    <lineage>
        <taxon>Bacteria</taxon>
        <taxon>Pseudomonadati</taxon>
        <taxon>Pseudomonadota</taxon>
        <taxon>Alphaproteobacteria</taxon>
        <taxon>Sphingomonadales</taxon>
        <taxon>Rhizorhabdaceae</taxon>
        <taxon>Edaphosphingomonas</taxon>
    </lineage>
</organism>
<dbReference type="RefSeq" id="WP_245842927.1">
    <property type="nucleotide sequence ID" value="NZ_FZOS01000016.1"/>
</dbReference>
<reference evidence="4" key="1">
    <citation type="submission" date="2017-06" db="EMBL/GenBank/DDBJ databases">
        <authorList>
            <person name="Varghese N."/>
            <person name="Submissions S."/>
        </authorList>
    </citation>
    <scope>NUCLEOTIDE SEQUENCE [LARGE SCALE GENOMIC DNA]</scope>
    <source>
        <strain evidence="4">LNB2</strain>
    </source>
</reference>
<dbReference type="EMBL" id="FZOS01000016">
    <property type="protein sequence ID" value="SNS78854.1"/>
    <property type="molecule type" value="Genomic_DNA"/>
</dbReference>
<gene>
    <name evidence="3" type="ORF">SAMN06295912_11636</name>
</gene>
<dbReference type="NCBIfam" id="NF035944">
    <property type="entry name" value="PEPxxWA-CTERM"/>
    <property type="match status" value="1"/>
</dbReference>
<dbReference type="NCBIfam" id="TIGR02595">
    <property type="entry name" value="PEP_CTERM"/>
    <property type="match status" value="1"/>
</dbReference>
<evidence type="ECO:0000259" key="2">
    <source>
        <dbReference type="Pfam" id="PF07589"/>
    </source>
</evidence>
<feature type="signal peptide" evidence="1">
    <location>
        <begin position="1"/>
        <end position="25"/>
    </location>
</feature>
<accession>A0A239HF01</accession>
<protein>
    <submittedName>
        <fullName evidence="3">PEP-CTERM protein-sorting domain-containing protein</fullName>
    </submittedName>
</protein>
<sequence length="256" mass="26561">MVGFKSIMIGAAALAVAAVPASASAALLTFNLTGNSYLDGTDGNVRTFSATSGSTTINVKATAWRRASATGSTVQSAYLGAYSNGLGVTNSKEGSGQSGNSHTVDNKDGFDFIVFQFDQVVEVDQAYFSPYKIGRETDSDATIMVGNSATPFSSGLNFANWASVDALFNPFQAASGTAGLRDINGLNEQGNLLFVGASFTDLDKLDGFKLKQLKVNSVTPSAPGPVPEPATWAMMIAGFGLVGGAMRRRERPAALA</sequence>
<dbReference type="Pfam" id="PF07589">
    <property type="entry name" value="PEP-CTERM"/>
    <property type="match status" value="1"/>
</dbReference>
<keyword evidence="4" id="KW-1185">Reference proteome</keyword>
<dbReference type="Proteomes" id="UP000198281">
    <property type="component" value="Unassembled WGS sequence"/>
</dbReference>
<proteinExistence type="predicted"/>